<dbReference type="GO" id="GO:0003723">
    <property type="term" value="F:RNA binding"/>
    <property type="evidence" value="ECO:0007669"/>
    <property type="project" value="InterPro"/>
</dbReference>
<dbReference type="InterPro" id="IPR033697">
    <property type="entry name" value="Ribonuclease_T2_eukaryotic"/>
</dbReference>
<dbReference type="Proteomes" id="UP000636709">
    <property type="component" value="Unassembled WGS sequence"/>
</dbReference>
<evidence type="ECO:0000256" key="2">
    <source>
        <dbReference type="ARBA" id="ARBA00023157"/>
    </source>
</evidence>
<dbReference type="AlphaFoldDB" id="A0A835BR00"/>
<protein>
    <submittedName>
        <fullName evidence="4">Uncharacterized protein</fullName>
    </submittedName>
</protein>
<dbReference type="GO" id="GO:0033897">
    <property type="term" value="F:ribonuclease T2 activity"/>
    <property type="evidence" value="ECO:0007669"/>
    <property type="project" value="InterPro"/>
</dbReference>
<dbReference type="InterPro" id="IPR001568">
    <property type="entry name" value="RNase_T2-like"/>
</dbReference>
<dbReference type="GO" id="GO:0005576">
    <property type="term" value="C:extracellular region"/>
    <property type="evidence" value="ECO:0007669"/>
    <property type="project" value="TreeGrafter"/>
</dbReference>
<dbReference type="CDD" id="cd01061">
    <property type="entry name" value="RNase_T2_euk"/>
    <property type="match status" value="1"/>
</dbReference>
<dbReference type="InterPro" id="IPR036430">
    <property type="entry name" value="RNase_T2-like_sf"/>
</dbReference>
<dbReference type="OrthoDB" id="435754at2759"/>
<dbReference type="Gramene" id="Dexi2A01G0024410.1">
    <property type="protein sequence ID" value="Dexi2A01G0024410.1:cds"/>
    <property type="gene ID" value="Dexi2A01G0024410"/>
</dbReference>
<evidence type="ECO:0000313" key="4">
    <source>
        <dbReference type="EMBL" id="KAF8701018.1"/>
    </source>
</evidence>
<sequence length="225" mass="24771">MDPQWPGAYCEQNKAGCCKPSTGVSPALDFYISGFTVYNATTGEPVTGCNNNTPFDPNKISGIQGLDQYWSNIKCPSNNGRSSWKNAWKKSGVCSGLEEKEFFQAALSFRSRLNPLVRLKAKGIEPDFGLYGVKAIQNVFKSGVNATPLVQCSMGPSPFGKYQLYQLYFCASEKGTFIDCPTMEYEHTCPAKEIIFHPFQKWMLKQSSSAAAYDAFVLPGVAMDA</sequence>
<reference evidence="4" key="1">
    <citation type="submission" date="2020-07" db="EMBL/GenBank/DDBJ databases">
        <title>Genome sequence and genetic diversity analysis of an under-domesticated orphan crop, white fonio (Digitaria exilis).</title>
        <authorList>
            <person name="Bennetzen J.L."/>
            <person name="Chen S."/>
            <person name="Ma X."/>
            <person name="Wang X."/>
            <person name="Yssel A.E.J."/>
            <person name="Chaluvadi S.R."/>
            <person name="Johnson M."/>
            <person name="Gangashetty P."/>
            <person name="Hamidou F."/>
            <person name="Sanogo M.D."/>
            <person name="Zwaenepoel A."/>
            <person name="Wallace J."/>
            <person name="Van De Peer Y."/>
            <person name="Van Deynze A."/>
        </authorList>
    </citation>
    <scope>NUCLEOTIDE SEQUENCE</scope>
    <source>
        <tissue evidence="4">Leaves</tissue>
    </source>
</reference>
<organism evidence="4 5">
    <name type="scientific">Digitaria exilis</name>
    <dbReference type="NCBI Taxonomy" id="1010633"/>
    <lineage>
        <taxon>Eukaryota</taxon>
        <taxon>Viridiplantae</taxon>
        <taxon>Streptophyta</taxon>
        <taxon>Embryophyta</taxon>
        <taxon>Tracheophyta</taxon>
        <taxon>Spermatophyta</taxon>
        <taxon>Magnoliopsida</taxon>
        <taxon>Liliopsida</taxon>
        <taxon>Poales</taxon>
        <taxon>Poaceae</taxon>
        <taxon>PACMAD clade</taxon>
        <taxon>Panicoideae</taxon>
        <taxon>Panicodae</taxon>
        <taxon>Paniceae</taxon>
        <taxon>Anthephorinae</taxon>
        <taxon>Digitaria</taxon>
    </lineage>
</organism>
<dbReference type="Pfam" id="PF00445">
    <property type="entry name" value="Ribonuclease_T2"/>
    <property type="match status" value="1"/>
</dbReference>
<dbReference type="GO" id="GO:0006401">
    <property type="term" value="P:RNA catabolic process"/>
    <property type="evidence" value="ECO:0007669"/>
    <property type="project" value="TreeGrafter"/>
</dbReference>
<proteinExistence type="inferred from homology"/>
<gene>
    <name evidence="4" type="ORF">HU200_033910</name>
</gene>
<keyword evidence="2" id="KW-1015">Disulfide bond</keyword>
<evidence type="ECO:0000313" key="5">
    <source>
        <dbReference type="Proteomes" id="UP000636709"/>
    </source>
</evidence>
<dbReference type="SUPFAM" id="SSF55895">
    <property type="entry name" value="Ribonuclease Rh-like"/>
    <property type="match status" value="1"/>
</dbReference>
<evidence type="ECO:0000256" key="3">
    <source>
        <dbReference type="RuleBase" id="RU004328"/>
    </source>
</evidence>
<comment type="caution">
    <text evidence="4">The sequence shown here is derived from an EMBL/GenBank/DDBJ whole genome shotgun (WGS) entry which is preliminary data.</text>
</comment>
<name>A0A835BR00_9POAL</name>
<comment type="similarity">
    <text evidence="1 3">Belongs to the RNase T2 family.</text>
</comment>
<dbReference type="PANTHER" id="PTHR11240:SF57">
    <property type="entry name" value="OS09G0538000 PROTEIN"/>
    <property type="match status" value="1"/>
</dbReference>
<dbReference type="EMBL" id="JACEFO010001823">
    <property type="protein sequence ID" value="KAF8701018.1"/>
    <property type="molecule type" value="Genomic_DNA"/>
</dbReference>
<dbReference type="Gene3D" id="3.90.730.10">
    <property type="entry name" value="Ribonuclease T2-like"/>
    <property type="match status" value="1"/>
</dbReference>
<accession>A0A835BR00</accession>
<dbReference type="PANTHER" id="PTHR11240">
    <property type="entry name" value="RIBONUCLEASE T2"/>
    <property type="match status" value="1"/>
</dbReference>
<keyword evidence="5" id="KW-1185">Reference proteome</keyword>
<evidence type="ECO:0000256" key="1">
    <source>
        <dbReference type="ARBA" id="ARBA00007469"/>
    </source>
</evidence>